<organism evidence="3 4">
    <name type="scientific">Sordaria brevicollis</name>
    <dbReference type="NCBI Taxonomy" id="83679"/>
    <lineage>
        <taxon>Eukaryota</taxon>
        <taxon>Fungi</taxon>
        <taxon>Dikarya</taxon>
        <taxon>Ascomycota</taxon>
        <taxon>Pezizomycotina</taxon>
        <taxon>Sordariomycetes</taxon>
        <taxon>Sordariomycetidae</taxon>
        <taxon>Sordariales</taxon>
        <taxon>Sordariaceae</taxon>
        <taxon>Sordaria</taxon>
    </lineage>
</organism>
<gene>
    <name evidence="3" type="ORF">B0T20DRAFT_387822</name>
</gene>
<reference evidence="3" key="1">
    <citation type="journal article" date="2023" name="Mol. Phylogenet. Evol.">
        <title>Genome-scale phylogeny and comparative genomics of the fungal order Sordariales.</title>
        <authorList>
            <person name="Hensen N."/>
            <person name="Bonometti L."/>
            <person name="Westerberg I."/>
            <person name="Brannstrom I.O."/>
            <person name="Guillou S."/>
            <person name="Cros-Aarteil S."/>
            <person name="Calhoun S."/>
            <person name="Haridas S."/>
            <person name="Kuo A."/>
            <person name="Mondo S."/>
            <person name="Pangilinan J."/>
            <person name="Riley R."/>
            <person name="LaButti K."/>
            <person name="Andreopoulos B."/>
            <person name="Lipzen A."/>
            <person name="Chen C."/>
            <person name="Yan M."/>
            <person name="Daum C."/>
            <person name="Ng V."/>
            <person name="Clum A."/>
            <person name="Steindorff A."/>
            <person name="Ohm R.A."/>
            <person name="Martin F."/>
            <person name="Silar P."/>
            <person name="Natvig D.O."/>
            <person name="Lalanne C."/>
            <person name="Gautier V."/>
            <person name="Ament-Velasquez S.L."/>
            <person name="Kruys A."/>
            <person name="Hutchinson M.I."/>
            <person name="Powell A.J."/>
            <person name="Barry K."/>
            <person name="Miller A.N."/>
            <person name="Grigoriev I.V."/>
            <person name="Debuchy R."/>
            <person name="Gladieux P."/>
            <person name="Hiltunen Thoren M."/>
            <person name="Johannesson H."/>
        </authorList>
    </citation>
    <scope>NUCLEOTIDE SEQUENCE</scope>
    <source>
        <strain evidence="3">FGSC 1904</strain>
    </source>
</reference>
<feature type="region of interest" description="Disordered" evidence="1">
    <location>
        <begin position="411"/>
        <end position="493"/>
    </location>
</feature>
<feature type="domain" description="2EXR" evidence="2">
    <location>
        <begin position="37"/>
        <end position="146"/>
    </location>
</feature>
<dbReference type="AlphaFoldDB" id="A0AAE0U0E7"/>
<feature type="compositionally biased region" description="Basic residues" evidence="1">
    <location>
        <begin position="28"/>
        <end position="37"/>
    </location>
</feature>
<comment type="caution">
    <text evidence="3">The sequence shown here is derived from an EMBL/GenBank/DDBJ whole genome shotgun (WGS) entry which is preliminary data.</text>
</comment>
<evidence type="ECO:0000256" key="1">
    <source>
        <dbReference type="SAM" id="MobiDB-lite"/>
    </source>
</evidence>
<dbReference type="Proteomes" id="UP001281003">
    <property type="component" value="Unassembled WGS sequence"/>
</dbReference>
<reference evidence="3" key="2">
    <citation type="submission" date="2023-07" db="EMBL/GenBank/DDBJ databases">
        <authorList>
            <consortium name="Lawrence Berkeley National Laboratory"/>
            <person name="Haridas S."/>
            <person name="Hensen N."/>
            <person name="Bonometti L."/>
            <person name="Westerberg I."/>
            <person name="Brannstrom I.O."/>
            <person name="Guillou S."/>
            <person name="Cros-Aarteil S."/>
            <person name="Calhoun S."/>
            <person name="Kuo A."/>
            <person name="Mondo S."/>
            <person name="Pangilinan J."/>
            <person name="Riley R."/>
            <person name="LaButti K."/>
            <person name="Andreopoulos B."/>
            <person name="Lipzen A."/>
            <person name="Chen C."/>
            <person name="Yanf M."/>
            <person name="Daum C."/>
            <person name="Ng V."/>
            <person name="Clum A."/>
            <person name="Steindorff A."/>
            <person name="Ohm R."/>
            <person name="Martin F."/>
            <person name="Silar P."/>
            <person name="Natvig D."/>
            <person name="Lalanne C."/>
            <person name="Gautier V."/>
            <person name="Ament-velasquez S.L."/>
            <person name="Kruys A."/>
            <person name="Hutchinson M.I."/>
            <person name="Powell A.J."/>
            <person name="Barry K."/>
            <person name="Miller A.N."/>
            <person name="Grigoriev I.V."/>
            <person name="Debuchy R."/>
            <person name="Gladieux P."/>
            <person name="Thoren M.H."/>
            <person name="Johannesson H."/>
        </authorList>
    </citation>
    <scope>NUCLEOTIDE SEQUENCE</scope>
    <source>
        <strain evidence="3">FGSC 1904</strain>
    </source>
</reference>
<feature type="compositionally biased region" description="Acidic residues" evidence="1">
    <location>
        <begin position="454"/>
        <end position="493"/>
    </location>
</feature>
<feature type="compositionally biased region" description="Polar residues" evidence="1">
    <location>
        <begin position="8"/>
        <end position="20"/>
    </location>
</feature>
<dbReference type="InterPro" id="IPR045518">
    <property type="entry name" value="2EXR"/>
</dbReference>
<protein>
    <recommendedName>
        <fullName evidence="2">2EXR domain-containing protein</fullName>
    </recommendedName>
</protein>
<dbReference type="Pfam" id="PF20150">
    <property type="entry name" value="2EXR"/>
    <property type="match status" value="1"/>
</dbReference>
<evidence type="ECO:0000313" key="4">
    <source>
        <dbReference type="Proteomes" id="UP001281003"/>
    </source>
</evidence>
<evidence type="ECO:0000313" key="3">
    <source>
        <dbReference type="EMBL" id="KAK3386363.1"/>
    </source>
</evidence>
<proteinExistence type="predicted"/>
<feature type="region of interest" description="Disordered" evidence="1">
    <location>
        <begin position="1"/>
        <end position="39"/>
    </location>
</feature>
<keyword evidence="4" id="KW-1185">Reference proteome</keyword>
<evidence type="ECO:0000259" key="2">
    <source>
        <dbReference type="Pfam" id="PF20150"/>
    </source>
</evidence>
<name>A0AAE0U0E7_SORBR</name>
<dbReference type="EMBL" id="JAUTDP010000019">
    <property type="protein sequence ID" value="KAK3386363.1"/>
    <property type="molecule type" value="Genomic_DNA"/>
</dbReference>
<sequence length="493" mass="57258">MRSHKMTTRSMSTAQHQQPPSDKGQPQKPRRSSRKKFPQFTNFPSELRSMVWDEFLDDYEDNPPVAWTLIWGIDDPANHADPTNIRLRPYIMIDRHCQNDRLVEYNSNPLLKVNHEARTAALRNQRYVSIRVWKLDINIVIRPAMDYFYVDKFECDDIFESLLPELAAKYGNPTAFTLAEDMSFVKQAFALEDDWFNVYEDQNHFNIAKNALTASCIWCALEKLSNNCLSTAKTLVTRFKNEDEEDPWGDQLDFYIRVFNGSRVWPAWAFYSYYYQSAMLFAENEAHGPGDYLCVNIWSKICRKLLRCSGLKEELHYAGTWDHIGNPWFGPKDFAGPEGSHLHLYAIYDYVRNSVKLAKTRRVTPRRPVRMLRHGRTLPEISSSFLRHQPLYEAVELQTTCGAQCNTIHRFPKKNDTTRSNANGFEGGDNEQDSDAWRYREFMEVGESTSDQDTSGEDTNDEGTNNEDHNVDDDQDHAEPSEENNDGYESLEL</sequence>
<accession>A0AAE0U0E7</accession>